<evidence type="ECO:0000313" key="10">
    <source>
        <dbReference type="Proteomes" id="UP000175616"/>
    </source>
</evidence>
<evidence type="ECO:0000256" key="2">
    <source>
        <dbReference type="ARBA" id="ARBA00009173"/>
    </source>
</evidence>
<comment type="cofactor">
    <cofactor evidence="1">
        <name>[4Fe-4S] cluster</name>
        <dbReference type="ChEBI" id="CHEBI:49883"/>
    </cofactor>
</comment>
<dbReference type="Gene3D" id="3.40.50.12280">
    <property type="match status" value="1"/>
</dbReference>
<proteinExistence type="inferred from homology"/>
<dbReference type="PANTHER" id="PTHR42989">
    <property type="entry name" value="HYDROGENASE-4 COMPONENT I"/>
    <property type="match status" value="1"/>
</dbReference>
<keyword evidence="6" id="KW-0411">Iron-sulfur</keyword>
<keyword evidence="3" id="KW-0004">4Fe-4S</keyword>
<dbReference type="Pfam" id="PF01058">
    <property type="entry name" value="Oxidored_q6"/>
    <property type="match status" value="1"/>
</dbReference>
<evidence type="ECO:0000313" key="8">
    <source>
        <dbReference type="EMBL" id="OFC28673.1"/>
    </source>
</evidence>
<evidence type="ECO:0000313" key="11">
    <source>
        <dbReference type="Proteomes" id="UP000175707"/>
    </source>
</evidence>
<protein>
    <submittedName>
        <fullName evidence="8">Hydrogenase</fullName>
    </submittedName>
</protein>
<evidence type="ECO:0000256" key="6">
    <source>
        <dbReference type="ARBA" id="ARBA00023014"/>
    </source>
</evidence>
<keyword evidence="4" id="KW-0479">Metal-binding</keyword>
<evidence type="ECO:0000256" key="1">
    <source>
        <dbReference type="ARBA" id="ARBA00001966"/>
    </source>
</evidence>
<dbReference type="EMBL" id="LZYH01000409">
    <property type="protein sequence ID" value="OFC61312.1"/>
    <property type="molecule type" value="Genomic_DNA"/>
</dbReference>
<feature type="domain" description="NADH:ubiquinone oxidoreductase-like 20kDa subunit" evidence="7">
    <location>
        <begin position="43"/>
        <end position="152"/>
    </location>
</feature>
<dbReference type="InterPro" id="IPR006137">
    <property type="entry name" value="NADH_UbQ_OxRdtase-like_20kDa"/>
</dbReference>
<evidence type="ECO:0000313" key="9">
    <source>
        <dbReference type="EMBL" id="OFC61312.1"/>
    </source>
</evidence>
<sequence length="178" mass="18983">MYRILKEAWRLGKLGERHQSDSLQGQNPFLQSAAIRHVDAGSCNGCELEIQALGGPHYALEQAGLHFVASPRHADVLLVTGPVTRHMAAALKDTYAAMPQPRVVVALGDCACGIGPFTSSYATLGAVDRLLPVHLACPGCPPPPTAILAALERAMMELGVTSRSTAKSDLQTKHDTHR</sequence>
<dbReference type="Proteomes" id="UP000175616">
    <property type="component" value="Unassembled WGS sequence"/>
</dbReference>
<dbReference type="Proteomes" id="UP000175707">
    <property type="component" value="Unassembled WGS sequence"/>
</dbReference>
<name>A0A1E7YIN5_9PROT</name>
<dbReference type="SUPFAM" id="SSF56770">
    <property type="entry name" value="HydA/Nqo6-like"/>
    <property type="match status" value="1"/>
</dbReference>
<dbReference type="GO" id="GO:0046872">
    <property type="term" value="F:metal ion binding"/>
    <property type="evidence" value="ECO:0007669"/>
    <property type="project" value="UniProtKB-KW"/>
</dbReference>
<comment type="similarity">
    <text evidence="2">Belongs to the complex I 20 kDa subunit family.</text>
</comment>
<keyword evidence="5" id="KW-0408">Iron</keyword>
<dbReference type="GO" id="GO:0051539">
    <property type="term" value="F:4 iron, 4 sulfur cluster binding"/>
    <property type="evidence" value="ECO:0007669"/>
    <property type="project" value="UniProtKB-KW"/>
</dbReference>
<dbReference type="InterPro" id="IPR052375">
    <property type="entry name" value="Complex_I_20kDa-like"/>
</dbReference>
<dbReference type="RefSeq" id="WP_038471832.1">
    <property type="nucleotide sequence ID" value="NZ_CP026328.2"/>
</dbReference>
<evidence type="ECO:0000259" key="7">
    <source>
        <dbReference type="Pfam" id="PF01058"/>
    </source>
</evidence>
<dbReference type="AlphaFoldDB" id="A0A1E7YIN5"/>
<organism evidence="8 10">
    <name type="scientific">Acidithiobacillus caldus</name>
    <dbReference type="NCBI Taxonomy" id="33059"/>
    <lineage>
        <taxon>Bacteria</taxon>
        <taxon>Pseudomonadati</taxon>
        <taxon>Pseudomonadota</taxon>
        <taxon>Acidithiobacillia</taxon>
        <taxon>Acidithiobacillales</taxon>
        <taxon>Acidithiobacillaceae</taxon>
        <taxon>Acidithiobacillus</taxon>
    </lineage>
</organism>
<evidence type="ECO:0000256" key="5">
    <source>
        <dbReference type="ARBA" id="ARBA00023004"/>
    </source>
</evidence>
<accession>A0A1E7YIN5</accession>
<reference evidence="10 11" key="1">
    <citation type="submission" date="2016-06" db="EMBL/GenBank/DDBJ databases">
        <title>Gene turnover analysis identifies the evolutionary adaptation of the extremophile Acidithiobacillus caldus.</title>
        <authorList>
            <person name="Zhang X."/>
        </authorList>
    </citation>
    <scope>NUCLEOTIDE SEQUENCE [LARGE SCALE GENOMIC DNA]</scope>
    <source>
        <strain evidence="8 10">DX</strain>
        <strain evidence="9 11">S1</strain>
    </source>
</reference>
<dbReference type="EMBL" id="LZYE01000377">
    <property type="protein sequence ID" value="OFC28673.1"/>
    <property type="molecule type" value="Genomic_DNA"/>
</dbReference>
<evidence type="ECO:0000256" key="4">
    <source>
        <dbReference type="ARBA" id="ARBA00022723"/>
    </source>
</evidence>
<comment type="caution">
    <text evidence="8">The sequence shown here is derived from an EMBL/GenBank/DDBJ whole genome shotgun (WGS) entry which is preliminary data.</text>
</comment>
<gene>
    <name evidence="8" type="ORF">BAE27_15245</name>
    <name evidence="9" type="ORF">BAE30_05270</name>
</gene>
<evidence type="ECO:0000256" key="3">
    <source>
        <dbReference type="ARBA" id="ARBA00022485"/>
    </source>
</evidence>
<dbReference type="PANTHER" id="PTHR42989:SF1">
    <property type="entry name" value="FORMATE HYDROGENLYASE SUBUNIT 7-RELATED"/>
    <property type="match status" value="1"/>
</dbReference>